<evidence type="ECO:0000313" key="3">
    <source>
        <dbReference type="Proteomes" id="UP000827092"/>
    </source>
</evidence>
<sequence length="172" mass="19663">MMSTLLFFLILGCVQELNSREIGRVKREYSTTPCREGNTCLLPDESTPVITDDGRCVCRFNNEKCSPENICLDPDYRAVLYRRNPESDFYYCTCVLSPGKGKSKKDCKLKRALGAYLVRNLNGKDLEECEDEEDGEEEFSRKIVPNAQNQDEMSHKALAQYGNFLLLIKLLI</sequence>
<reference evidence="2 3" key="1">
    <citation type="journal article" date="2022" name="Nat. Ecol. Evol.">
        <title>A masculinizing supergene underlies an exaggerated male reproductive morph in a spider.</title>
        <authorList>
            <person name="Hendrickx F."/>
            <person name="De Corte Z."/>
            <person name="Sonet G."/>
            <person name="Van Belleghem S.M."/>
            <person name="Kostlbacher S."/>
            <person name="Vangestel C."/>
        </authorList>
    </citation>
    <scope>NUCLEOTIDE SEQUENCE [LARGE SCALE GENOMIC DNA]</scope>
    <source>
        <strain evidence="2">W744_W776</strain>
    </source>
</reference>
<gene>
    <name evidence="2" type="ORF">JTE90_003901</name>
</gene>
<keyword evidence="1" id="KW-0732">Signal</keyword>
<evidence type="ECO:0000256" key="1">
    <source>
        <dbReference type="SAM" id="SignalP"/>
    </source>
</evidence>
<dbReference type="EMBL" id="JAFNEN010000414">
    <property type="protein sequence ID" value="KAG8183555.1"/>
    <property type="molecule type" value="Genomic_DNA"/>
</dbReference>
<dbReference type="Proteomes" id="UP000827092">
    <property type="component" value="Unassembled WGS sequence"/>
</dbReference>
<proteinExistence type="predicted"/>
<comment type="caution">
    <text evidence="2">The sequence shown here is derived from an EMBL/GenBank/DDBJ whole genome shotgun (WGS) entry which is preliminary data.</text>
</comment>
<dbReference type="AlphaFoldDB" id="A0AAV6UGF1"/>
<feature type="chain" id="PRO_5043933243" evidence="1">
    <location>
        <begin position="20"/>
        <end position="172"/>
    </location>
</feature>
<accession>A0AAV6UGF1</accession>
<protein>
    <submittedName>
        <fullName evidence="2">Uncharacterized protein</fullName>
    </submittedName>
</protein>
<feature type="signal peptide" evidence="1">
    <location>
        <begin position="1"/>
        <end position="19"/>
    </location>
</feature>
<evidence type="ECO:0000313" key="2">
    <source>
        <dbReference type="EMBL" id="KAG8183555.1"/>
    </source>
</evidence>
<organism evidence="2 3">
    <name type="scientific">Oedothorax gibbosus</name>
    <dbReference type="NCBI Taxonomy" id="931172"/>
    <lineage>
        <taxon>Eukaryota</taxon>
        <taxon>Metazoa</taxon>
        <taxon>Ecdysozoa</taxon>
        <taxon>Arthropoda</taxon>
        <taxon>Chelicerata</taxon>
        <taxon>Arachnida</taxon>
        <taxon>Araneae</taxon>
        <taxon>Araneomorphae</taxon>
        <taxon>Entelegynae</taxon>
        <taxon>Araneoidea</taxon>
        <taxon>Linyphiidae</taxon>
        <taxon>Erigoninae</taxon>
        <taxon>Oedothorax</taxon>
    </lineage>
</organism>
<keyword evidence="3" id="KW-1185">Reference proteome</keyword>
<name>A0AAV6UGF1_9ARAC</name>